<keyword evidence="3" id="KW-1185">Reference proteome</keyword>
<dbReference type="EMBL" id="CCAZ020000001">
    <property type="protein sequence ID" value="CEG07246.1"/>
    <property type="molecule type" value="Genomic_DNA"/>
</dbReference>
<organism evidence="2 3">
    <name type="scientific">Afipia felis</name>
    <name type="common">Cat scratch disease bacillus</name>
    <dbReference type="NCBI Taxonomy" id="1035"/>
    <lineage>
        <taxon>Bacteria</taxon>
        <taxon>Pseudomonadati</taxon>
        <taxon>Pseudomonadota</taxon>
        <taxon>Alphaproteobacteria</taxon>
        <taxon>Hyphomicrobiales</taxon>
        <taxon>Nitrobacteraceae</taxon>
        <taxon>Afipia</taxon>
    </lineage>
</organism>
<keyword evidence="1" id="KW-0472">Membrane</keyword>
<dbReference type="Proteomes" id="UP000035762">
    <property type="component" value="Unassembled WGS sequence"/>
</dbReference>
<proteinExistence type="predicted"/>
<gene>
    <name evidence="2" type="ORF">BN961_00632</name>
</gene>
<dbReference type="AlphaFoldDB" id="A0A090MI98"/>
<sequence>MKPLTWSEFLAIFVAAFVTAVSLNLLWGSYSQARMAHNEPLFAPIMLDKTTQLGP</sequence>
<protein>
    <submittedName>
        <fullName evidence="2">Uncharacterized protein</fullName>
    </submittedName>
</protein>
<comment type="caution">
    <text evidence="2">The sequence shown here is derived from an EMBL/GenBank/DDBJ whole genome shotgun (WGS) entry which is preliminary data.</text>
</comment>
<reference evidence="2 3" key="1">
    <citation type="journal article" date="2014" name="Genome Announc.">
        <title>Genome Sequence of Afipia felis Strain 76713, Isolated in Hospital Water Using an Amoeba Co-Culture Procedure.</title>
        <authorList>
            <person name="Benamar S."/>
            <person name="La Scola B."/>
            <person name="Croce O."/>
        </authorList>
    </citation>
    <scope>NUCLEOTIDE SEQUENCE [LARGE SCALE GENOMIC DNA]</scope>
    <source>
        <strain evidence="2 3">76713</strain>
    </source>
</reference>
<feature type="transmembrane region" description="Helical" evidence="1">
    <location>
        <begin position="6"/>
        <end position="27"/>
    </location>
</feature>
<keyword evidence="1" id="KW-0812">Transmembrane</keyword>
<dbReference type="RefSeq" id="WP_009337144.1">
    <property type="nucleotide sequence ID" value="NZ_CCAZ020000001.1"/>
</dbReference>
<evidence type="ECO:0000313" key="3">
    <source>
        <dbReference type="Proteomes" id="UP000035762"/>
    </source>
</evidence>
<accession>A0A090MI98</accession>
<name>A0A090MI98_AFIFE</name>
<evidence type="ECO:0000256" key="1">
    <source>
        <dbReference type="SAM" id="Phobius"/>
    </source>
</evidence>
<evidence type="ECO:0000313" key="2">
    <source>
        <dbReference type="EMBL" id="CEG07246.1"/>
    </source>
</evidence>
<keyword evidence="1" id="KW-1133">Transmembrane helix</keyword>